<evidence type="ECO:0000256" key="1">
    <source>
        <dbReference type="ARBA" id="ARBA00023002"/>
    </source>
</evidence>
<feature type="domain" description="FAD dependent oxidoreductase" evidence="3">
    <location>
        <begin position="9"/>
        <end position="352"/>
    </location>
</feature>
<evidence type="ECO:0000256" key="2">
    <source>
        <dbReference type="SAM" id="Phobius"/>
    </source>
</evidence>
<organism evidence="4 5">
    <name type="scientific">Stutzerimonas nosocomialis</name>
    <dbReference type="NCBI Taxonomy" id="1056496"/>
    <lineage>
        <taxon>Bacteria</taxon>
        <taxon>Pseudomonadati</taxon>
        <taxon>Pseudomonadota</taxon>
        <taxon>Gammaproteobacteria</taxon>
        <taxon>Pseudomonadales</taxon>
        <taxon>Pseudomonadaceae</taxon>
        <taxon>Stutzerimonas</taxon>
    </lineage>
</organism>
<dbReference type="EMBL" id="QLAG01000005">
    <property type="protein sequence ID" value="TLX64528.1"/>
    <property type="molecule type" value="Genomic_DNA"/>
</dbReference>
<dbReference type="Proteomes" id="UP000306753">
    <property type="component" value="Unassembled WGS sequence"/>
</dbReference>
<reference evidence="4 5" key="1">
    <citation type="journal article" date="2017" name="Eur. J. Clin. Microbiol. Infect. Dis.">
        <title>Uncommonly isolated clinical Pseudomonas: identification and phylogenetic assignation.</title>
        <authorList>
            <person name="Mulet M."/>
            <person name="Gomila M."/>
            <person name="Ramirez A."/>
            <person name="Cardew S."/>
            <person name="Moore E.R."/>
            <person name="Lalucat J."/>
            <person name="Garcia-Valdes E."/>
        </authorList>
    </citation>
    <scope>NUCLEOTIDE SEQUENCE [LARGE SCALE GENOMIC DNA]</scope>
    <source>
        <strain evidence="4 5">SD129</strain>
    </source>
</reference>
<sequence>MGTEQYDADAVIIGGGFYGAAIAIYLAKQRGLRRIVLFEREAALLQHASYNNQARVHNGYHYPRSFTTAYRSRINLPRFVRDWPQAVKQDFTKLYAIARRNSKVTARQFERFCRDIGASIATADKAQRELFESRLIENVFIVQEYAFDTTRLAEWALAELSDLGVELRCEVQVANIFRGAGSSLRVEAESRRGEGITCTSRYVFNCTYSGLNQFGGDFPGTSTRLKQEITEMPLMQVPPALRDIGVTVMDGPFFSMMPFPARCLHTLSHVRYTPHLNWSDVRGIDPYQRLEQYARASRVDRMVRDVGRYLPAVLDARHIDSLFEVKTVLVKNEGDDGRPILFERHAELPGCYSVLGGKIDNIYDVLEKLDAEVFEPRGSFMLRSSNG</sequence>
<gene>
    <name evidence="4" type="ORF">DN820_05670</name>
</gene>
<feature type="transmembrane region" description="Helical" evidence="2">
    <location>
        <begin position="6"/>
        <end position="27"/>
    </location>
</feature>
<evidence type="ECO:0000313" key="4">
    <source>
        <dbReference type="EMBL" id="TLX64528.1"/>
    </source>
</evidence>
<keyword evidence="2" id="KW-0812">Transmembrane</keyword>
<dbReference type="Pfam" id="PF01266">
    <property type="entry name" value="DAO"/>
    <property type="match status" value="1"/>
</dbReference>
<accession>A0A5R9QHL2</accession>
<evidence type="ECO:0000313" key="5">
    <source>
        <dbReference type="Proteomes" id="UP000306753"/>
    </source>
</evidence>
<name>A0A5R9QHL2_9GAMM</name>
<dbReference type="Gene3D" id="3.30.9.10">
    <property type="entry name" value="D-Amino Acid Oxidase, subunit A, domain 2"/>
    <property type="match status" value="1"/>
</dbReference>
<comment type="caution">
    <text evidence="4">The sequence shown here is derived from an EMBL/GenBank/DDBJ whole genome shotgun (WGS) entry which is preliminary data.</text>
</comment>
<dbReference type="InterPro" id="IPR006076">
    <property type="entry name" value="FAD-dep_OxRdtase"/>
</dbReference>
<proteinExistence type="predicted"/>
<dbReference type="RefSeq" id="WP_138411142.1">
    <property type="nucleotide sequence ID" value="NZ_QLAG01000005.1"/>
</dbReference>
<dbReference type="AlphaFoldDB" id="A0A5R9QHL2"/>
<dbReference type="GO" id="GO:0016491">
    <property type="term" value="F:oxidoreductase activity"/>
    <property type="evidence" value="ECO:0007669"/>
    <property type="project" value="UniProtKB-KW"/>
</dbReference>
<keyword evidence="1" id="KW-0560">Oxidoreductase</keyword>
<keyword evidence="5" id="KW-1185">Reference proteome</keyword>
<dbReference type="Gene3D" id="3.50.50.60">
    <property type="entry name" value="FAD/NAD(P)-binding domain"/>
    <property type="match status" value="1"/>
</dbReference>
<keyword evidence="2" id="KW-1133">Transmembrane helix</keyword>
<dbReference type="InterPro" id="IPR036188">
    <property type="entry name" value="FAD/NAD-bd_sf"/>
</dbReference>
<evidence type="ECO:0000259" key="3">
    <source>
        <dbReference type="Pfam" id="PF01266"/>
    </source>
</evidence>
<dbReference type="SUPFAM" id="SSF51905">
    <property type="entry name" value="FAD/NAD(P)-binding domain"/>
    <property type="match status" value="1"/>
</dbReference>
<keyword evidence="2" id="KW-0472">Membrane</keyword>
<protein>
    <submittedName>
        <fullName evidence="4">D amino acid oxidase (DAO) family protein</fullName>
    </submittedName>
</protein>